<dbReference type="RefSeq" id="WP_185272636.1">
    <property type="nucleotide sequence ID" value="NZ_CP055156.1"/>
</dbReference>
<feature type="transmembrane region" description="Helical" evidence="1">
    <location>
        <begin position="83"/>
        <end position="106"/>
    </location>
</feature>
<evidence type="ECO:0000313" key="3">
    <source>
        <dbReference type="Proteomes" id="UP000515237"/>
    </source>
</evidence>
<dbReference type="KEGG" id="aswu:HUW51_03630"/>
<organism evidence="2 3">
    <name type="scientific">Adhaeribacter swui</name>
    <dbReference type="NCBI Taxonomy" id="2086471"/>
    <lineage>
        <taxon>Bacteria</taxon>
        <taxon>Pseudomonadati</taxon>
        <taxon>Bacteroidota</taxon>
        <taxon>Cytophagia</taxon>
        <taxon>Cytophagales</taxon>
        <taxon>Hymenobacteraceae</taxon>
        <taxon>Adhaeribacter</taxon>
    </lineage>
</organism>
<dbReference type="InterPro" id="IPR010862">
    <property type="entry name" value="DUF1493"/>
</dbReference>
<reference evidence="2 3" key="1">
    <citation type="journal article" date="2018" name="Int. J. Syst. Evol. Microbiol.">
        <title>Adhaeribacter swui sp. nov., isolated from wet mud.</title>
        <authorList>
            <person name="Kim D.U."/>
            <person name="Kim K.W."/>
            <person name="Kang M.S."/>
            <person name="Kim J.Y."/>
            <person name="Jang J.H."/>
            <person name="Kim M.K."/>
        </authorList>
    </citation>
    <scope>NUCLEOTIDE SEQUENCE [LARGE SCALE GENOMIC DNA]</scope>
    <source>
        <strain evidence="2 3">KCTC 52873</strain>
    </source>
</reference>
<keyword evidence="1" id="KW-0812">Transmembrane</keyword>
<protein>
    <submittedName>
        <fullName evidence="2">DUF1493 family protein</fullName>
    </submittedName>
</protein>
<keyword evidence="1" id="KW-1133">Transmembrane helix</keyword>
<proteinExistence type="predicted"/>
<evidence type="ECO:0000256" key="1">
    <source>
        <dbReference type="SAM" id="Phobius"/>
    </source>
</evidence>
<keyword evidence="3" id="KW-1185">Reference proteome</keyword>
<evidence type="ECO:0000313" key="2">
    <source>
        <dbReference type="EMBL" id="QNF31853.1"/>
    </source>
</evidence>
<name>A0A7G7G3W9_9BACT</name>
<dbReference type="AlphaFoldDB" id="A0A7G7G3W9"/>
<accession>A0A7G7G3W9</accession>
<dbReference type="EMBL" id="CP055156">
    <property type="protein sequence ID" value="QNF31853.1"/>
    <property type="molecule type" value="Genomic_DNA"/>
</dbReference>
<gene>
    <name evidence="2" type="ORF">HUW51_03630</name>
</gene>
<keyword evidence="1" id="KW-0472">Membrane</keyword>
<sequence>MEAVEIRYSYLREVSESVVNFIKTEYWWEDDTNFKSSIENDLGITGDDAVELLEKFAQKFKVDLDGFDFSKYFSPEGVYVNPLLIPIIALLITLFLVKTFIAGIVYPFDSEQGKKIFNFINSDQINKFFNKIWPSKLEKLTVEDLITTAIKGKFIKRETVKFVIKKGVA</sequence>
<dbReference type="Proteomes" id="UP000515237">
    <property type="component" value="Chromosome"/>
</dbReference>
<dbReference type="Pfam" id="PF07377">
    <property type="entry name" value="DUF1493"/>
    <property type="match status" value="1"/>
</dbReference>